<proteinExistence type="predicted"/>
<dbReference type="OrthoDB" id="58529at2759"/>
<evidence type="ECO:0000313" key="4">
    <source>
        <dbReference type="EMBL" id="KND00427.1"/>
    </source>
</evidence>
<name>A0A0L0HH77_SPIPD</name>
<evidence type="ECO:0000313" key="5">
    <source>
        <dbReference type="Proteomes" id="UP000053201"/>
    </source>
</evidence>
<dbReference type="GO" id="GO:0006520">
    <property type="term" value="P:amino acid metabolic process"/>
    <property type="evidence" value="ECO:0007669"/>
    <property type="project" value="UniProtKB-ARBA"/>
</dbReference>
<feature type="compositionally biased region" description="Low complexity" evidence="1">
    <location>
        <begin position="180"/>
        <end position="193"/>
    </location>
</feature>
<dbReference type="InterPro" id="IPR049479">
    <property type="entry name" value="CASTOR1_ACT-like"/>
</dbReference>
<dbReference type="OMA" id="CPRQLAN"/>
<sequence length="431" mass="47823">MSITILPMRLTLLTLPKESLSCVMHAMVKNLYFRRKDTFFSYTENSLEVSIVADVETAANDFPTPAICPGLVICPDPFRALQIDSDTGLDNSAKRINEISAPLAKAGVSIFYLSTYQTDFVFVKERRMSLVISTLQASDFDFMDLESFHFDHSPPSTPSVTAPSTPSYGFNGTTPANDEVAASPPADSVSSSPTRADACFNDLNNGKFLARKIIPRYTLRLVGLNREYVDAWAIKLIRIIFYPDLIPHAENVEQSAGGTERFFSYTATEEGISIVADDQVLAEFPEHFLNMSTTPKPLKCIQVDLTDYGLDRYGIVYSMADPLSSCGINLLYLSTYMTANILVNAKDLPKAIKILDDVVQREVADRERRSADSEDSTSTDGVNESDESLFDDERRTSVTRTLCLNDYTEPAAARQSNEWVRIDGLQLHGEG</sequence>
<dbReference type="Proteomes" id="UP000053201">
    <property type="component" value="Unassembled WGS sequence"/>
</dbReference>
<dbReference type="VEuPathDB" id="FungiDB:SPPG_04748"/>
<feature type="compositionally biased region" description="Low complexity" evidence="1">
    <location>
        <begin position="158"/>
        <end position="167"/>
    </location>
</feature>
<dbReference type="GeneID" id="27688180"/>
<dbReference type="InParanoid" id="A0A0L0HH77"/>
<dbReference type="EMBL" id="KQ257456">
    <property type="protein sequence ID" value="KND00427.1"/>
    <property type="molecule type" value="Genomic_DNA"/>
</dbReference>
<dbReference type="AlphaFoldDB" id="A0A0L0HH77"/>
<feature type="domain" description="CASTOR ACT" evidence="2">
    <location>
        <begin position="296"/>
        <end position="356"/>
    </location>
</feature>
<dbReference type="InterPro" id="IPR051719">
    <property type="entry name" value="CASTOR_mTORC1"/>
</dbReference>
<dbReference type="Pfam" id="PF13840">
    <property type="entry name" value="ACT_7"/>
    <property type="match status" value="2"/>
</dbReference>
<dbReference type="InterPro" id="IPR027795">
    <property type="entry name" value="CASTOR_ACT_dom"/>
</dbReference>
<dbReference type="SUPFAM" id="SSF55021">
    <property type="entry name" value="ACT-like"/>
    <property type="match status" value="2"/>
</dbReference>
<evidence type="ECO:0008006" key="6">
    <source>
        <dbReference type="Google" id="ProtNLM"/>
    </source>
</evidence>
<dbReference type="PANTHER" id="PTHR31131:SF6">
    <property type="entry name" value="CASTOR ACT DOMAIN-CONTAINING PROTEIN"/>
    <property type="match status" value="1"/>
</dbReference>
<dbReference type="Gene3D" id="3.30.2130.10">
    <property type="entry name" value="VC0802-like"/>
    <property type="match status" value="2"/>
</dbReference>
<feature type="compositionally biased region" description="Acidic residues" evidence="1">
    <location>
        <begin position="373"/>
        <end position="390"/>
    </location>
</feature>
<organism evidence="4 5">
    <name type="scientific">Spizellomyces punctatus (strain DAOM BR117)</name>
    <dbReference type="NCBI Taxonomy" id="645134"/>
    <lineage>
        <taxon>Eukaryota</taxon>
        <taxon>Fungi</taxon>
        <taxon>Fungi incertae sedis</taxon>
        <taxon>Chytridiomycota</taxon>
        <taxon>Chytridiomycota incertae sedis</taxon>
        <taxon>Chytridiomycetes</taxon>
        <taxon>Spizellomycetales</taxon>
        <taxon>Spizellomycetaceae</taxon>
        <taxon>Spizellomyces</taxon>
    </lineage>
</organism>
<feature type="domain" description="CASTOR ACT" evidence="2">
    <location>
        <begin position="75"/>
        <end position="136"/>
    </location>
</feature>
<evidence type="ECO:0000259" key="3">
    <source>
        <dbReference type="Pfam" id="PF21389"/>
    </source>
</evidence>
<evidence type="ECO:0000259" key="2">
    <source>
        <dbReference type="Pfam" id="PF13840"/>
    </source>
</evidence>
<evidence type="ECO:0000256" key="1">
    <source>
        <dbReference type="SAM" id="MobiDB-lite"/>
    </source>
</evidence>
<dbReference type="PANTHER" id="PTHR31131">
    <property type="entry name" value="CHROMOSOME 1, WHOLE GENOME SHOTGUN SEQUENCE"/>
    <property type="match status" value="1"/>
</dbReference>
<feature type="domain" description="Cytosolic arginine sensor for mTORC1 subunit 1/2 ACT-like" evidence="3">
    <location>
        <begin position="218"/>
        <end position="292"/>
    </location>
</feature>
<dbReference type="InterPro" id="IPR045865">
    <property type="entry name" value="ACT-like_dom_sf"/>
</dbReference>
<feature type="region of interest" description="Disordered" evidence="1">
    <location>
        <begin position="364"/>
        <end position="393"/>
    </location>
</feature>
<dbReference type="Pfam" id="PF21389">
    <property type="entry name" value="CASTOR1_ACT-like"/>
    <property type="match status" value="1"/>
</dbReference>
<gene>
    <name evidence="4" type="ORF">SPPG_04748</name>
</gene>
<reference evidence="4 5" key="1">
    <citation type="submission" date="2009-08" db="EMBL/GenBank/DDBJ databases">
        <title>The Genome Sequence of Spizellomyces punctatus strain DAOM BR117.</title>
        <authorList>
            <consortium name="The Broad Institute Genome Sequencing Platform"/>
            <person name="Russ C."/>
            <person name="Cuomo C."/>
            <person name="Shea T."/>
            <person name="Young S.K."/>
            <person name="Zeng Q."/>
            <person name="Koehrsen M."/>
            <person name="Haas B."/>
            <person name="Borodovsky M."/>
            <person name="Guigo R."/>
            <person name="Alvarado L."/>
            <person name="Berlin A."/>
            <person name="Bochicchio J."/>
            <person name="Borenstein D."/>
            <person name="Chapman S."/>
            <person name="Chen Z."/>
            <person name="Engels R."/>
            <person name="Freedman E."/>
            <person name="Gellesch M."/>
            <person name="Goldberg J."/>
            <person name="Griggs A."/>
            <person name="Gujja S."/>
            <person name="Heiman D."/>
            <person name="Hepburn T."/>
            <person name="Howarth C."/>
            <person name="Jen D."/>
            <person name="Larson L."/>
            <person name="Lewis B."/>
            <person name="Mehta T."/>
            <person name="Park D."/>
            <person name="Pearson M."/>
            <person name="Roberts A."/>
            <person name="Saif S."/>
            <person name="Shenoy N."/>
            <person name="Sisk P."/>
            <person name="Stolte C."/>
            <person name="Sykes S."/>
            <person name="Thomson T."/>
            <person name="Walk T."/>
            <person name="White J."/>
            <person name="Yandava C."/>
            <person name="Burger G."/>
            <person name="Gray M.W."/>
            <person name="Holland P.W.H."/>
            <person name="King N."/>
            <person name="Lang F.B.F."/>
            <person name="Roger A.J."/>
            <person name="Ruiz-Trillo I."/>
            <person name="Lander E."/>
            <person name="Nusbaum C."/>
        </authorList>
    </citation>
    <scope>NUCLEOTIDE SEQUENCE [LARGE SCALE GENOMIC DNA]</scope>
    <source>
        <strain evidence="4 5">DAOM BR117</strain>
    </source>
</reference>
<feature type="region of interest" description="Disordered" evidence="1">
    <location>
        <begin position="154"/>
        <end position="193"/>
    </location>
</feature>
<dbReference type="GO" id="GO:0046394">
    <property type="term" value="P:carboxylic acid biosynthetic process"/>
    <property type="evidence" value="ECO:0007669"/>
    <property type="project" value="UniProtKB-ARBA"/>
</dbReference>
<dbReference type="RefSeq" id="XP_016608466.1">
    <property type="nucleotide sequence ID" value="XM_016752981.1"/>
</dbReference>
<protein>
    <recommendedName>
        <fullName evidence="6">CASTOR ACT domain-containing protein</fullName>
    </recommendedName>
</protein>
<dbReference type="eggNOG" id="ENOG502QV83">
    <property type="taxonomic scope" value="Eukaryota"/>
</dbReference>
<keyword evidence="5" id="KW-1185">Reference proteome</keyword>
<accession>A0A0L0HH77</accession>